<dbReference type="RefSeq" id="WP_322492250.1">
    <property type="nucleotide sequence ID" value="NZ_JAXUBM010000054.1"/>
</dbReference>
<evidence type="ECO:0000313" key="4">
    <source>
        <dbReference type="Proteomes" id="UP001292116"/>
    </source>
</evidence>
<organism evidence="3 4">
    <name type="scientific">Pseudomonas asiatica</name>
    <dbReference type="NCBI Taxonomy" id="2219225"/>
    <lineage>
        <taxon>Bacteria</taxon>
        <taxon>Pseudomonadati</taxon>
        <taxon>Pseudomonadota</taxon>
        <taxon>Gammaproteobacteria</taxon>
        <taxon>Pseudomonadales</taxon>
        <taxon>Pseudomonadaceae</taxon>
        <taxon>Pseudomonas</taxon>
    </lineage>
</organism>
<keyword evidence="4" id="KW-1185">Reference proteome</keyword>
<evidence type="ECO:0000313" key="3">
    <source>
        <dbReference type="EMBL" id="MDZ5741616.1"/>
    </source>
</evidence>
<evidence type="ECO:0000259" key="2">
    <source>
        <dbReference type="Pfam" id="PF20455"/>
    </source>
</evidence>
<dbReference type="EMBL" id="JAXUBM010000054">
    <property type="protein sequence ID" value="MDZ5741616.1"/>
    <property type="molecule type" value="Genomic_DNA"/>
</dbReference>
<feature type="domain" description="DUF6708" evidence="2">
    <location>
        <begin position="103"/>
        <end position="266"/>
    </location>
</feature>
<keyword evidence="1" id="KW-0472">Membrane</keyword>
<name>A0ABU5L626_9PSED</name>
<keyword evidence="1" id="KW-1133">Transmembrane helix</keyword>
<sequence>MKGERNMLPNRGVGWKYDLPPSDTVPTQREVSLASNLKINRAGRIFIEFPRSSVSVRGISFFGGLIVLIYTMVFIVPDIITSLLDDWQSGIEITTIGIMIVTLSTWAFFPLFRMDLRLPRDEPIRFNRARQKVYFYEYRFDRLHPFGSKGWGVKPVAYDWADLTAEVYRVYAPMGYGGLIENVMISVRKTDTEEVIDRLFLCDDIEQGKQYWALARLYMQSGYNALPDSLRPFQGQKIGNGLNPMQYLAPRVRWPAKIDLESRSAPPTDEVV</sequence>
<gene>
    <name evidence="3" type="ORF">SOW75_25910</name>
</gene>
<feature type="transmembrane region" description="Helical" evidence="1">
    <location>
        <begin position="59"/>
        <end position="81"/>
    </location>
</feature>
<accession>A0ABU5L626</accession>
<proteinExistence type="predicted"/>
<comment type="caution">
    <text evidence="3">The sequence shown here is derived from an EMBL/GenBank/DDBJ whole genome shotgun (WGS) entry which is preliminary data.</text>
</comment>
<reference evidence="3 4" key="1">
    <citation type="submission" date="2023-11" db="EMBL/GenBank/DDBJ databases">
        <title>Draft genomes analysis of Pseudomonas asiatica isolated from milk, feces and farm soil of cows suffering from clinical mastitis.</title>
        <authorList>
            <person name="Rahman T."/>
            <person name="Das Z.C."/>
            <person name="Hoque M.N."/>
        </authorList>
    </citation>
    <scope>NUCLEOTIDE SEQUENCE [LARGE SCALE GENOMIC DNA]</scope>
    <source>
        <strain evidence="3 4">2F2</strain>
    </source>
</reference>
<evidence type="ECO:0000256" key="1">
    <source>
        <dbReference type="SAM" id="Phobius"/>
    </source>
</evidence>
<dbReference type="Pfam" id="PF20455">
    <property type="entry name" value="DUF6708"/>
    <property type="match status" value="1"/>
</dbReference>
<dbReference type="Proteomes" id="UP001292116">
    <property type="component" value="Unassembled WGS sequence"/>
</dbReference>
<protein>
    <submittedName>
        <fullName evidence="3">DUF6708 domain-containing protein</fullName>
    </submittedName>
</protein>
<keyword evidence="1" id="KW-0812">Transmembrane</keyword>
<dbReference type="InterPro" id="IPR046554">
    <property type="entry name" value="DUF6708"/>
</dbReference>
<feature type="transmembrane region" description="Helical" evidence="1">
    <location>
        <begin position="93"/>
        <end position="112"/>
    </location>
</feature>